<dbReference type="EMBL" id="CYGY02000102">
    <property type="protein sequence ID" value="SIT51145.1"/>
    <property type="molecule type" value="Genomic_DNA"/>
</dbReference>
<gene>
    <name evidence="1" type="ORF">BN2476_1020004</name>
</gene>
<proteinExistence type="predicted"/>
<dbReference type="AlphaFoldDB" id="A0A1N7SUW7"/>
<evidence type="ECO:0000313" key="1">
    <source>
        <dbReference type="EMBL" id="SIT51145.1"/>
    </source>
</evidence>
<protein>
    <submittedName>
        <fullName evidence="1">Uncharacterized protein</fullName>
    </submittedName>
</protein>
<keyword evidence="2" id="KW-1185">Reference proteome</keyword>
<accession>A0A1N7SUW7</accession>
<sequence>MLEGNVRNVNDQSLRRQVEKWLAPGSATPVHVTEFGRTRLGRRRYVRVETSSAGGVRELFFFRHDDGSWCVFPPTTAGLRPTQERPVAQVAAACSAQGPSVPAVT</sequence>
<evidence type="ECO:0000313" key="2">
    <source>
        <dbReference type="Proteomes" id="UP000195569"/>
    </source>
</evidence>
<organism evidence="1 2">
    <name type="scientific">Paraburkholderia piptadeniae</name>
    <dbReference type="NCBI Taxonomy" id="1701573"/>
    <lineage>
        <taxon>Bacteria</taxon>
        <taxon>Pseudomonadati</taxon>
        <taxon>Pseudomonadota</taxon>
        <taxon>Betaproteobacteria</taxon>
        <taxon>Burkholderiales</taxon>
        <taxon>Burkholderiaceae</taxon>
        <taxon>Paraburkholderia</taxon>
    </lineage>
</organism>
<name>A0A1N7SUW7_9BURK</name>
<reference evidence="1" key="1">
    <citation type="submission" date="2016-12" db="EMBL/GenBank/DDBJ databases">
        <authorList>
            <person name="Moulin L."/>
        </authorList>
    </citation>
    <scope>NUCLEOTIDE SEQUENCE [LARGE SCALE GENOMIC DNA]</scope>
    <source>
        <strain evidence="1">STM 7183</strain>
    </source>
</reference>
<dbReference type="Proteomes" id="UP000195569">
    <property type="component" value="Unassembled WGS sequence"/>
</dbReference>
<comment type="caution">
    <text evidence="1">The sequence shown here is derived from an EMBL/GenBank/DDBJ whole genome shotgun (WGS) entry which is preliminary data.</text>
</comment>